<dbReference type="RefSeq" id="WP_117356452.1">
    <property type="nucleotide sequence ID" value="NZ_QURH01000110.1"/>
</dbReference>
<dbReference type="OrthoDB" id="9784880at2"/>
<dbReference type="Gene3D" id="3.50.50.100">
    <property type="match status" value="1"/>
</dbReference>
<gene>
    <name evidence="6" type="ORF">DZF91_05780</name>
</gene>
<evidence type="ECO:0000256" key="3">
    <source>
        <dbReference type="ARBA" id="ARBA00022827"/>
    </source>
</evidence>
<dbReference type="EMBL" id="QURH01000110">
    <property type="protein sequence ID" value="RFU42631.1"/>
    <property type="molecule type" value="Genomic_DNA"/>
</dbReference>
<dbReference type="Pfam" id="PF07992">
    <property type="entry name" value="Pyr_redox_2"/>
    <property type="match status" value="1"/>
</dbReference>
<organism evidence="6 7">
    <name type="scientific">Actinomadura logoneensis</name>
    <dbReference type="NCBI Taxonomy" id="2293572"/>
    <lineage>
        <taxon>Bacteria</taxon>
        <taxon>Bacillati</taxon>
        <taxon>Actinomycetota</taxon>
        <taxon>Actinomycetes</taxon>
        <taxon>Streptosporangiales</taxon>
        <taxon>Thermomonosporaceae</taxon>
        <taxon>Actinomadura</taxon>
    </lineage>
</organism>
<reference evidence="6 7" key="1">
    <citation type="submission" date="2018-08" db="EMBL/GenBank/DDBJ databases">
        <title>Actinomadura jelena sp. nov., a novel Actinomycete isolated from soil in Chad.</title>
        <authorList>
            <person name="Shi L."/>
        </authorList>
    </citation>
    <scope>NUCLEOTIDE SEQUENCE [LARGE SCALE GENOMIC DNA]</scope>
    <source>
        <strain evidence="6 7">NEAU-G17</strain>
    </source>
</reference>
<dbReference type="AlphaFoldDB" id="A0A372JRI0"/>
<dbReference type="PANTHER" id="PTHR43735">
    <property type="entry name" value="APOPTOSIS-INDUCING FACTOR 1"/>
    <property type="match status" value="1"/>
</dbReference>
<dbReference type="InterPro" id="IPR023753">
    <property type="entry name" value="FAD/NAD-binding_dom"/>
</dbReference>
<evidence type="ECO:0000259" key="5">
    <source>
        <dbReference type="Pfam" id="PF07992"/>
    </source>
</evidence>
<dbReference type="InterPro" id="IPR036188">
    <property type="entry name" value="FAD/NAD-bd_sf"/>
</dbReference>
<sequence>MKVVVAGAGYAGAVAVNRLAKRVPDAEVTVVNPRPDFVERVRLHQQLAGTGHAGRPLSQVLPRGVRARQAAVEKIGDGCAVLDDGDTLDFDFLLLAVGSTLSPLPGTVPTGTWEGAERARAALAKLPAGRTVTVVGTGATGIETAAEIAYARPDLKVRLVGRELAAPLSEGARRRVRDGLARLNVALVEDIVTGVRPEEDEPAEGTVTLGSGEEFASDLTLWSVIGSVPDLAARSGLAVDERGRAVVDEYLRSVSDPRVVVAGDCAAVPGSRMSCQTAEPQGAHAADTVARMIKGEPLRPYKVEYVAACISLGRRDGVIQFVHRDDSPRRRYFAGRLGAMTKEGIVRGAGFSARTGIVGALPGAK</sequence>
<dbReference type="SUPFAM" id="SSF51905">
    <property type="entry name" value="FAD/NAD(P)-binding domain"/>
    <property type="match status" value="1"/>
</dbReference>
<name>A0A372JRI0_9ACTN</name>
<evidence type="ECO:0000256" key="2">
    <source>
        <dbReference type="ARBA" id="ARBA00022630"/>
    </source>
</evidence>
<evidence type="ECO:0000313" key="6">
    <source>
        <dbReference type="EMBL" id="RFU42631.1"/>
    </source>
</evidence>
<comment type="similarity">
    <text evidence="1">Belongs to the FAD-dependent oxidoreductase family.</text>
</comment>
<proteinExistence type="inferred from homology"/>
<evidence type="ECO:0000313" key="7">
    <source>
        <dbReference type="Proteomes" id="UP000261811"/>
    </source>
</evidence>
<keyword evidence="3" id="KW-0274">FAD</keyword>
<protein>
    <submittedName>
        <fullName evidence="6">Dehydrogenase</fullName>
    </submittedName>
</protein>
<dbReference type="GO" id="GO:0004174">
    <property type="term" value="F:electron-transferring-flavoprotein dehydrogenase activity"/>
    <property type="evidence" value="ECO:0007669"/>
    <property type="project" value="TreeGrafter"/>
</dbReference>
<comment type="caution">
    <text evidence="6">The sequence shown here is derived from an EMBL/GenBank/DDBJ whole genome shotgun (WGS) entry which is preliminary data.</text>
</comment>
<dbReference type="GO" id="GO:0005737">
    <property type="term" value="C:cytoplasm"/>
    <property type="evidence" value="ECO:0007669"/>
    <property type="project" value="TreeGrafter"/>
</dbReference>
<keyword evidence="4" id="KW-0560">Oxidoreductase</keyword>
<accession>A0A372JRI0</accession>
<evidence type="ECO:0000256" key="1">
    <source>
        <dbReference type="ARBA" id="ARBA00006442"/>
    </source>
</evidence>
<keyword evidence="7" id="KW-1185">Reference proteome</keyword>
<evidence type="ECO:0000256" key="4">
    <source>
        <dbReference type="ARBA" id="ARBA00023002"/>
    </source>
</evidence>
<dbReference type="PANTHER" id="PTHR43735:SF3">
    <property type="entry name" value="FERROPTOSIS SUPPRESSOR PROTEIN 1"/>
    <property type="match status" value="1"/>
</dbReference>
<feature type="domain" description="FAD/NAD(P)-binding" evidence="5">
    <location>
        <begin position="1"/>
        <end position="282"/>
    </location>
</feature>
<dbReference type="GO" id="GO:0050660">
    <property type="term" value="F:flavin adenine dinucleotide binding"/>
    <property type="evidence" value="ECO:0007669"/>
    <property type="project" value="TreeGrafter"/>
</dbReference>
<keyword evidence="2" id="KW-0285">Flavoprotein</keyword>
<dbReference type="Proteomes" id="UP000261811">
    <property type="component" value="Unassembled WGS sequence"/>
</dbReference>
<dbReference type="PRINTS" id="PR00368">
    <property type="entry name" value="FADPNR"/>
</dbReference>